<dbReference type="GO" id="GO:0005524">
    <property type="term" value="F:ATP binding"/>
    <property type="evidence" value="ECO:0007669"/>
    <property type="project" value="UniProtKB-UniRule"/>
</dbReference>
<comment type="catalytic activity">
    <reaction evidence="7">
        <text>L-threonyl-[protein] + ATP = O-phospho-L-threonyl-[protein] + ADP + H(+)</text>
        <dbReference type="Rhea" id="RHEA:46608"/>
        <dbReference type="Rhea" id="RHEA-COMP:11060"/>
        <dbReference type="Rhea" id="RHEA-COMP:11605"/>
        <dbReference type="ChEBI" id="CHEBI:15378"/>
        <dbReference type="ChEBI" id="CHEBI:30013"/>
        <dbReference type="ChEBI" id="CHEBI:30616"/>
        <dbReference type="ChEBI" id="CHEBI:61977"/>
        <dbReference type="ChEBI" id="CHEBI:456216"/>
        <dbReference type="EC" id="2.7.11.1"/>
    </reaction>
</comment>
<evidence type="ECO:0000256" key="6">
    <source>
        <dbReference type="ARBA" id="ARBA00022840"/>
    </source>
</evidence>
<dbReference type="FunFam" id="3.30.200.20:FF:000163">
    <property type="entry name" value="SRSF protein kinase 2 isoform X1"/>
    <property type="match status" value="1"/>
</dbReference>
<evidence type="ECO:0000313" key="12">
    <source>
        <dbReference type="Proteomes" id="UP000079169"/>
    </source>
</evidence>
<dbReference type="Gene3D" id="1.10.510.10">
    <property type="entry name" value="Transferase(Phosphotransferase) domain 1"/>
    <property type="match status" value="1"/>
</dbReference>
<gene>
    <name evidence="13" type="primary">LOC103521298</name>
</gene>
<sequence length="200" mass="23211">MIKNNLICRKIYYNLRKKKKQIRLNLSSTRGGRKDKNADDDADSWVDVTSDPESDQEKMEDSNDNEESKDYRVGGYHPVNIGDLYEQRYFVIRKLGWGHFSTVWLCWDKIATRFVALKIMKSAPQYTETAIDEIKLLKCVQETDPQDPNREKIVQLLDNFTISGVHGVHICMVLEVEGFNTYKLLLKSNNKGIPLYNVKC</sequence>
<comment type="catalytic activity">
    <reaction evidence="8">
        <text>L-seryl-[protein] + ATP = O-phospho-L-seryl-[protein] + ADP + H(+)</text>
        <dbReference type="Rhea" id="RHEA:17989"/>
        <dbReference type="Rhea" id="RHEA-COMP:9863"/>
        <dbReference type="Rhea" id="RHEA-COMP:11604"/>
        <dbReference type="ChEBI" id="CHEBI:15378"/>
        <dbReference type="ChEBI" id="CHEBI:29999"/>
        <dbReference type="ChEBI" id="CHEBI:30616"/>
        <dbReference type="ChEBI" id="CHEBI:83421"/>
        <dbReference type="ChEBI" id="CHEBI:456216"/>
        <dbReference type="EC" id="2.7.11.1"/>
    </reaction>
</comment>
<keyword evidence="5" id="KW-0418">Kinase</keyword>
<dbReference type="GO" id="GO:0005737">
    <property type="term" value="C:cytoplasm"/>
    <property type="evidence" value="ECO:0007669"/>
    <property type="project" value="TreeGrafter"/>
</dbReference>
<feature type="binding site" evidence="9">
    <location>
        <position position="118"/>
    </location>
    <ligand>
        <name>ATP</name>
        <dbReference type="ChEBI" id="CHEBI:30616"/>
    </ligand>
</feature>
<evidence type="ECO:0000313" key="13">
    <source>
        <dbReference type="RefSeq" id="XP_017304261.1"/>
    </source>
</evidence>
<accession>A0A1S4EQ07</accession>
<dbReference type="PANTHER" id="PTHR47634">
    <property type="entry name" value="PROTEIN KINASE DOMAIN-CONTAINING PROTEIN-RELATED"/>
    <property type="match status" value="1"/>
</dbReference>
<keyword evidence="4 9" id="KW-0547">Nucleotide-binding</keyword>
<evidence type="ECO:0000256" key="10">
    <source>
        <dbReference type="SAM" id="MobiDB-lite"/>
    </source>
</evidence>
<dbReference type="InterPro" id="IPR000719">
    <property type="entry name" value="Prot_kinase_dom"/>
</dbReference>
<dbReference type="PaxDb" id="121845-A0A1S4EQ07"/>
<dbReference type="InterPro" id="IPR017441">
    <property type="entry name" value="Protein_kinase_ATP_BS"/>
</dbReference>
<dbReference type="KEGG" id="dci:103521298"/>
<dbReference type="OMA" id="DREIGFM"/>
<dbReference type="InterPro" id="IPR011009">
    <property type="entry name" value="Kinase-like_dom_sf"/>
</dbReference>
<dbReference type="AlphaFoldDB" id="A0A1S4EQ07"/>
<dbReference type="EC" id="2.7.11.1" evidence="1"/>
<keyword evidence="12" id="KW-1185">Reference proteome</keyword>
<reference evidence="13" key="1">
    <citation type="submission" date="2025-08" db="UniProtKB">
        <authorList>
            <consortium name="RefSeq"/>
        </authorList>
    </citation>
    <scope>IDENTIFICATION</scope>
</reference>
<feature type="region of interest" description="Disordered" evidence="10">
    <location>
        <begin position="26"/>
        <end position="72"/>
    </location>
</feature>
<dbReference type="GO" id="GO:0050684">
    <property type="term" value="P:regulation of mRNA processing"/>
    <property type="evidence" value="ECO:0007669"/>
    <property type="project" value="TreeGrafter"/>
</dbReference>
<evidence type="ECO:0000256" key="5">
    <source>
        <dbReference type="ARBA" id="ARBA00022777"/>
    </source>
</evidence>
<dbReference type="PROSITE" id="PS50011">
    <property type="entry name" value="PROTEIN_KINASE_DOM"/>
    <property type="match status" value="1"/>
</dbReference>
<evidence type="ECO:0000259" key="11">
    <source>
        <dbReference type="PROSITE" id="PS50011"/>
    </source>
</evidence>
<dbReference type="Proteomes" id="UP000079169">
    <property type="component" value="Unplaced"/>
</dbReference>
<evidence type="ECO:0000256" key="9">
    <source>
        <dbReference type="PROSITE-ProRule" id="PRU10141"/>
    </source>
</evidence>
<dbReference type="InterPro" id="IPR051334">
    <property type="entry name" value="SRPK"/>
</dbReference>
<dbReference type="STRING" id="121845.A0A1S4EQ07"/>
<protein>
    <recommendedName>
        <fullName evidence="1">non-specific serine/threonine protein kinase</fullName>
        <ecNumber evidence="1">2.7.11.1</ecNumber>
    </recommendedName>
</protein>
<dbReference type="PANTHER" id="PTHR47634:SF9">
    <property type="entry name" value="PROTEIN KINASE DOMAIN-CONTAINING PROTEIN-RELATED"/>
    <property type="match status" value="1"/>
</dbReference>
<keyword evidence="6 9" id="KW-0067">ATP-binding</keyword>
<proteinExistence type="predicted"/>
<keyword evidence="3" id="KW-0808">Transferase</keyword>
<dbReference type="Gene3D" id="3.30.200.20">
    <property type="entry name" value="Phosphorylase Kinase, domain 1"/>
    <property type="match status" value="1"/>
</dbReference>
<dbReference type="SUPFAM" id="SSF56112">
    <property type="entry name" value="Protein kinase-like (PK-like)"/>
    <property type="match status" value="1"/>
</dbReference>
<name>A0A1S4EQ07_DIACI</name>
<feature type="domain" description="Protein kinase" evidence="11">
    <location>
        <begin position="89"/>
        <end position="200"/>
    </location>
</feature>
<evidence type="ECO:0000256" key="3">
    <source>
        <dbReference type="ARBA" id="ARBA00022679"/>
    </source>
</evidence>
<dbReference type="RefSeq" id="XP_017304261.1">
    <property type="nucleotide sequence ID" value="XM_017448772.2"/>
</dbReference>
<evidence type="ECO:0000256" key="1">
    <source>
        <dbReference type="ARBA" id="ARBA00012513"/>
    </source>
</evidence>
<evidence type="ECO:0000256" key="4">
    <source>
        <dbReference type="ARBA" id="ARBA00022741"/>
    </source>
</evidence>
<dbReference type="GeneID" id="103521298"/>
<feature type="compositionally biased region" description="Basic and acidic residues" evidence="10">
    <location>
        <begin position="55"/>
        <end position="72"/>
    </location>
</feature>
<dbReference type="GO" id="GO:0004674">
    <property type="term" value="F:protein serine/threonine kinase activity"/>
    <property type="evidence" value="ECO:0007669"/>
    <property type="project" value="UniProtKB-KW"/>
</dbReference>
<evidence type="ECO:0000256" key="2">
    <source>
        <dbReference type="ARBA" id="ARBA00022527"/>
    </source>
</evidence>
<dbReference type="PROSITE" id="PS00107">
    <property type="entry name" value="PROTEIN_KINASE_ATP"/>
    <property type="match status" value="1"/>
</dbReference>
<evidence type="ECO:0000256" key="7">
    <source>
        <dbReference type="ARBA" id="ARBA00047899"/>
    </source>
</evidence>
<evidence type="ECO:0000256" key="8">
    <source>
        <dbReference type="ARBA" id="ARBA00048679"/>
    </source>
</evidence>
<keyword evidence="2" id="KW-0723">Serine/threonine-protein kinase</keyword>
<feature type="compositionally biased region" description="Acidic residues" evidence="10">
    <location>
        <begin position="40"/>
        <end position="54"/>
    </location>
</feature>
<organism evidence="12 13">
    <name type="scientific">Diaphorina citri</name>
    <name type="common">Asian citrus psyllid</name>
    <dbReference type="NCBI Taxonomy" id="121845"/>
    <lineage>
        <taxon>Eukaryota</taxon>
        <taxon>Metazoa</taxon>
        <taxon>Ecdysozoa</taxon>
        <taxon>Arthropoda</taxon>
        <taxon>Hexapoda</taxon>
        <taxon>Insecta</taxon>
        <taxon>Pterygota</taxon>
        <taxon>Neoptera</taxon>
        <taxon>Paraneoptera</taxon>
        <taxon>Hemiptera</taxon>
        <taxon>Sternorrhyncha</taxon>
        <taxon>Psylloidea</taxon>
        <taxon>Psyllidae</taxon>
        <taxon>Diaphorininae</taxon>
        <taxon>Diaphorina</taxon>
    </lineage>
</organism>
<dbReference type="GO" id="GO:0000245">
    <property type="term" value="P:spliceosomal complex assembly"/>
    <property type="evidence" value="ECO:0007669"/>
    <property type="project" value="TreeGrafter"/>
</dbReference>
<dbReference type="GO" id="GO:0005634">
    <property type="term" value="C:nucleus"/>
    <property type="evidence" value="ECO:0007669"/>
    <property type="project" value="TreeGrafter"/>
</dbReference>